<dbReference type="GO" id="GO:0006313">
    <property type="term" value="P:DNA transposition"/>
    <property type="evidence" value="ECO:0007669"/>
    <property type="project" value="InterPro"/>
</dbReference>
<dbReference type="GO" id="GO:0043565">
    <property type="term" value="F:sequence-specific DNA binding"/>
    <property type="evidence" value="ECO:0007669"/>
    <property type="project" value="TreeGrafter"/>
</dbReference>
<keyword evidence="4" id="KW-1185">Reference proteome</keyword>
<organism evidence="3 4">
    <name type="scientific">Flavobacterium panici</name>
    <dbReference type="NCBI Taxonomy" id="2654843"/>
    <lineage>
        <taxon>Bacteria</taxon>
        <taxon>Pseudomonadati</taxon>
        <taxon>Bacteroidota</taxon>
        <taxon>Flavobacteriia</taxon>
        <taxon>Flavobacteriales</taxon>
        <taxon>Flavobacteriaceae</taxon>
        <taxon>Flavobacterium</taxon>
    </lineage>
</organism>
<dbReference type="AlphaFoldDB" id="A0A9N8J5X0"/>
<dbReference type="Proteomes" id="UP000533639">
    <property type="component" value="Unassembled WGS sequence"/>
</dbReference>
<feature type="compositionally biased region" description="Polar residues" evidence="1">
    <location>
        <begin position="231"/>
        <end position="240"/>
    </location>
</feature>
<dbReference type="RefSeq" id="WP_180860207.1">
    <property type="nucleotide sequence ID" value="NZ_CAIJDE010000058.1"/>
</dbReference>
<reference evidence="3 4" key="1">
    <citation type="submission" date="2020-06" db="EMBL/GenBank/DDBJ databases">
        <authorList>
            <person name="Criscuolo A."/>
        </authorList>
    </citation>
    <scope>NUCLEOTIDE SEQUENCE [LARGE SCALE GENOMIC DNA]</scope>
    <source>
        <strain evidence="3">PXU-55</strain>
    </source>
</reference>
<evidence type="ECO:0000256" key="1">
    <source>
        <dbReference type="SAM" id="MobiDB-lite"/>
    </source>
</evidence>
<proteinExistence type="predicted"/>
<dbReference type="EMBL" id="CAIJDE010000058">
    <property type="protein sequence ID" value="CAC9976064.1"/>
    <property type="molecule type" value="Genomic_DNA"/>
</dbReference>
<dbReference type="InterPro" id="IPR002686">
    <property type="entry name" value="Transposase_17"/>
</dbReference>
<dbReference type="PANTHER" id="PTHR36966:SF1">
    <property type="entry name" value="REP-ASSOCIATED TYROSINE TRANSPOSASE"/>
    <property type="match status" value="1"/>
</dbReference>
<protein>
    <recommendedName>
        <fullName evidence="2">Transposase IS200-like domain-containing protein</fullName>
    </recommendedName>
</protein>
<feature type="region of interest" description="Disordered" evidence="1">
    <location>
        <begin position="163"/>
        <end position="192"/>
    </location>
</feature>
<dbReference type="GO" id="GO:0004803">
    <property type="term" value="F:transposase activity"/>
    <property type="evidence" value="ECO:0007669"/>
    <property type="project" value="InterPro"/>
</dbReference>
<accession>A0A9N8J5X0</accession>
<sequence>MTLYKDKLKIDSNRLRDWDYSSEAVYFITMVTKDRECIFGSVEDGKMILNENGKIVENELLKSIKIRKNWFFHNWIVMPNHIHLLIEIQENMEKRIGTTHIETSQISTSRIVETHSSASTPGTSTTNDTQSLSTYFAETHCCASLQNQSLPELSNESNINTQIETSRINTSRIVETHSSASTSGTSTTNETQSLSTHFAETHCCAPLQNQSLSKSSNESLLKLSNESNSNAQIQTSQIKTSRIEPSHIVETHSSASTSSISTTNETQSLSTPFAEKHCCAPLQNQSLQTFSRKPNSISSFVALFKSITTKQINGFESIWQQNYHDHIVRNYKTFETIYDYIKNNPISWETDSINS</sequence>
<comment type="caution">
    <text evidence="3">The sequence shown here is derived from an EMBL/GenBank/DDBJ whole genome shotgun (WGS) entry which is preliminary data.</text>
</comment>
<feature type="compositionally biased region" description="Polar residues" evidence="1">
    <location>
        <begin position="163"/>
        <end position="173"/>
    </location>
</feature>
<dbReference type="SMART" id="SM01321">
    <property type="entry name" value="Y1_Tnp"/>
    <property type="match status" value="1"/>
</dbReference>
<feature type="compositionally biased region" description="Low complexity" evidence="1">
    <location>
        <begin position="176"/>
        <end position="192"/>
    </location>
</feature>
<feature type="domain" description="Transposase IS200-like" evidence="2">
    <location>
        <begin position="21"/>
        <end position="344"/>
    </location>
</feature>
<dbReference type="SUPFAM" id="SSF143422">
    <property type="entry name" value="Transposase IS200-like"/>
    <property type="match status" value="2"/>
</dbReference>
<dbReference type="PANTHER" id="PTHR36966">
    <property type="entry name" value="REP-ASSOCIATED TYROSINE TRANSPOSASE"/>
    <property type="match status" value="1"/>
</dbReference>
<dbReference type="InterPro" id="IPR036515">
    <property type="entry name" value="Transposase_17_sf"/>
</dbReference>
<feature type="compositionally biased region" description="Low complexity" evidence="1">
    <location>
        <begin position="216"/>
        <end position="230"/>
    </location>
</feature>
<dbReference type="Gene3D" id="3.30.70.1290">
    <property type="entry name" value="Transposase IS200-like"/>
    <property type="match status" value="2"/>
</dbReference>
<dbReference type="InterPro" id="IPR052715">
    <property type="entry name" value="RAYT_transposase"/>
</dbReference>
<gene>
    <name evidence="3" type="ORF">FLAPXU55_03787</name>
</gene>
<evidence type="ECO:0000313" key="4">
    <source>
        <dbReference type="Proteomes" id="UP000533639"/>
    </source>
</evidence>
<feature type="region of interest" description="Disordered" evidence="1">
    <location>
        <begin position="216"/>
        <end position="245"/>
    </location>
</feature>
<name>A0A9N8J5X0_9FLAO</name>
<evidence type="ECO:0000259" key="2">
    <source>
        <dbReference type="SMART" id="SM01321"/>
    </source>
</evidence>
<evidence type="ECO:0000313" key="3">
    <source>
        <dbReference type="EMBL" id="CAC9976064.1"/>
    </source>
</evidence>